<keyword evidence="3" id="KW-1185">Reference proteome</keyword>
<keyword evidence="1" id="KW-0812">Transmembrane</keyword>
<dbReference type="InterPro" id="IPR045781">
    <property type="entry name" value="SxtJ"/>
</dbReference>
<reference evidence="2 3" key="1">
    <citation type="submission" date="2018-05" db="EMBL/GenBank/DDBJ databases">
        <title>Complete genome sequence of Arcticibacterium luteifluviistationis SM1504T, a cytophagaceae bacterium isolated from Arctic surface seawater.</title>
        <authorList>
            <person name="Li Y."/>
            <person name="Qin Q.-L."/>
        </authorList>
    </citation>
    <scope>NUCLEOTIDE SEQUENCE [LARGE SCALE GENOMIC DNA]</scope>
    <source>
        <strain evidence="2 3">SM1504</strain>
    </source>
</reference>
<protein>
    <submittedName>
        <fullName evidence="2">Uncharacterized protein</fullName>
    </submittedName>
</protein>
<accession>A0A2Z4GG16</accession>
<dbReference type="Proteomes" id="UP000249873">
    <property type="component" value="Chromosome"/>
</dbReference>
<evidence type="ECO:0000256" key="1">
    <source>
        <dbReference type="SAM" id="Phobius"/>
    </source>
</evidence>
<keyword evidence="1" id="KW-1133">Transmembrane helix</keyword>
<proteinExistence type="predicted"/>
<sequence length="120" mass="13325">MEKQNNAEIILSIVVGFLAFYFIFDIQGLLYAAGIIGLLGLLSSSFASLISKVWLKLAEVLGRINGSILLTIIFFLVLTPMALLMRLFNGGATLNLKKPSKTTFAERNHEYTADDLKNIW</sequence>
<dbReference type="OrthoDB" id="677995at2"/>
<keyword evidence="1" id="KW-0472">Membrane</keyword>
<dbReference type="EMBL" id="CP029480">
    <property type="protein sequence ID" value="AWV99938.1"/>
    <property type="molecule type" value="Genomic_DNA"/>
</dbReference>
<dbReference type="Pfam" id="PF19588">
    <property type="entry name" value="SxtJ"/>
    <property type="match status" value="1"/>
</dbReference>
<feature type="transmembrane region" description="Helical" evidence="1">
    <location>
        <begin position="30"/>
        <end position="55"/>
    </location>
</feature>
<evidence type="ECO:0000313" key="2">
    <source>
        <dbReference type="EMBL" id="AWV99938.1"/>
    </source>
</evidence>
<gene>
    <name evidence="2" type="ORF">DJ013_17880</name>
</gene>
<feature type="transmembrane region" description="Helical" evidence="1">
    <location>
        <begin position="7"/>
        <end position="24"/>
    </location>
</feature>
<feature type="transmembrane region" description="Helical" evidence="1">
    <location>
        <begin position="67"/>
        <end position="88"/>
    </location>
</feature>
<evidence type="ECO:0000313" key="3">
    <source>
        <dbReference type="Proteomes" id="UP000249873"/>
    </source>
</evidence>
<dbReference type="AlphaFoldDB" id="A0A2Z4GG16"/>
<dbReference type="RefSeq" id="WP_111373306.1">
    <property type="nucleotide sequence ID" value="NZ_CP029480.1"/>
</dbReference>
<name>A0A2Z4GG16_9BACT</name>
<dbReference type="KEGG" id="als:DJ013_17880"/>
<organism evidence="2 3">
    <name type="scientific">Arcticibacterium luteifluviistationis</name>
    <dbReference type="NCBI Taxonomy" id="1784714"/>
    <lineage>
        <taxon>Bacteria</taxon>
        <taxon>Pseudomonadati</taxon>
        <taxon>Bacteroidota</taxon>
        <taxon>Cytophagia</taxon>
        <taxon>Cytophagales</taxon>
        <taxon>Leadbetterellaceae</taxon>
        <taxon>Arcticibacterium</taxon>
    </lineage>
</organism>